<dbReference type="InterPro" id="IPR019998">
    <property type="entry name" value="Membr_insert_YidC"/>
</dbReference>
<feature type="compositionally biased region" description="Basic and acidic residues" evidence="14">
    <location>
        <begin position="607"/>
        <end position="630"/>
    </location>
</feature>
<evidence type="ECO:0000256" key="3">
    <source>
        <dbReference type="ARBA" id="ARBA00015325"/>
    </source>
</evidence>
<keyword evidence="9 13" id="KW-0472">Membrane</keyword>
<evidence type="ECO:0000256" key="12">
    <source>
        <dbReference type="ARBA" id="ARBA00033342"/>
    </source>
</evidence>
<dbReference type="RefSeq" id="WP_093975588.1">
    <property type="nucleotide sequence ID" value="NZ_FXXQ01000016.1"/>
</dbReference>
<dbReference type="NCBIfam" id="TIGR03593">
    <property type="entry name" value="yidC_nterm"/>
    <property type="match status" value="1"/>
</dbReference>
<evidence type="ECO:0000256" key="5">
    <source>
        <dbReference type="ARBA" id="ARBA00022475"/>
    </source>
</evidence>
<evidence type="ECO:0000256" key="1">
    <source>
        <dbReference type="ARBA" id="ARBA00004429"/>
    </source>
</evidence>
<evidence type="ECO:0000259" key="15">
    <source>
        <dbReference type="Pfam" id="PF02096"/>
    </source>
</evidence>
<evidence type="ECO:0000256" key="11">
    <source>
        <dbReference type="ARBA" id="ARBA00033245"/>
    </source>
</evidence>
<evidence type="ECO:0000259" key="16">
    <source>
        <dbReference type="Pfam" id="PF14849"/>
    </source>
</evidence>
<feature type="transmembrane region" description="Helical" evidence="13">
    <location>
        <begin position="381"/>
        <end position="405"/>
    </location>
</feature>
<dbReference type="CDD" id="cd20070">
    <property type="entry name" value="5TM_YidC_Alb3"/>
    <property type="match status" value="1"/>
</dbReference>
<evidence type="ECO:0000256" key="6">
    <source>
        <dbReference type="ARBA" id="ARBA00022692"/>
    </source>
</evidence>
<sequence>MDDQNRNLLLAMVLSTAVLFVWFILFPPPEPVEPTAVTQDGVVALPDAEAANGAPLTADGTQVSPQTPETTTATAPRLNIETSRLSGSISLAGGRIDTLFLNDYEEELDTADKVELLAPIGSEQPYYTVFGWAPGGGLDAADVPGPDTIWSSESGTTLTPETPIVLRWNSPAGLIFRRTVSIDDDYMFSVTQTVENPTSASVRVAPYGIVARHGEPQDLMGFFILHEGAIQMVDGVLSEIDYDDIPGETSEAQITESGYVGFTDHYWMTALVPAANAPHTSRVQYVPGSDVYQALTVYPTIDVPAGSSRETTTRVFAGAKEWDTIRDYEAGRDVIGLGASISYFFGFSEQNGIDGFVESIDWGLFQFLTKPIFFVLHELNLLIGNMGLAIIALTLLIKALLFPLARKSYISMAKMKELQPEMEKIKERAGDDRQKLQTEMMGLYKKEKVNPASGCLPILLQIPIFFSLYKVIFVTIELRHAPFFGPFQDLSAPDPTSIFNAFGLLPYAAPEPGSILALIFIGILPLLLGISMFLQQKLNPAPTDATQAMIFAWMPWVFMFMLGGFASGLVVYWIANNTITFVQQYTIMRSHGYKPDIWGNIRSGAKATEKPAADNKDSAPSKKPDPKSKK</sequence>
<dbReference type="Pfam" id="PF02096">
    <property type="entry name" value="60KD_IMP"/>
    <property type="match status" value="1"/>
</dbReference>
<dbReference type="InterPro" id="IPR028053">
    <property type="entry name" value="Membr_insert_YidC_N"/>
</dbReference>
<feature type="transmembrane region" description="Helical" evidence="13">
    <location>
        <begin position="7"/>
        <end position="25"/>
    </location>
</feature>
<evidence type="ECO:0000313" key="18">
    <source>
        <dbReference type="Proteomes" id="UP000201838"/>
    </source>
</evidence>
<dbReference type="PANTHER" id="PTHR12428:SF65">
    <property type="entry name" value="CYTOCHROME C OXIDASE ASSEMBLY PROTEIN COX18, MITOCHONDRIAL"/>
    <property type="match status" value="1"/>
</dbReference>
<dbReference type="GO" id="GO:0051205">
    <property type="term" value="P:protein insertion into membrane"/>
    <property type="evidence" value="ECO:0007669"/>
    <property type="project" value="TreeGrafter"/>
</dbReference>
<gene>
    <name evidence="13 17" type="primary">yidC</name>
    <name evidence="17" type="ORF">BOA8489_03535</name>
</gene>
<comment type="similarity">
    <text evidence="2 13">Belongs to the OXA1/ALB3/YidC family. Type 1 subfamily.</text>
</comment>
<evidence type="ECO:0000256" key="4">
    <source>
        <dbReference type="ARBA" id="ARBA00022448"/>
    </source>
</evidence>
<organism evidence="17 18">
    <name type="scientific">Boseongicola aestuarii</name>
    <dbReference type="NCBI Taxonomy" id="1470561"/>
    <lineage>
        <taxon>Bacteria</taxon>
        <taxon>Pseudomonadati</taxon>
        <taxon>Pseudomonadota</taxon>
        <taxon>Alphaproteobacteria</taxon>
        <taxon>Rhodobacterales</taxon>
        <taxon>Paracoccaceae</taxon>
        <taxon>Boseongicola</taxon>
    </lineage>
</organism>
<feature type="region of interest" description="Disordered" evidence="14">
    <location>
        <begin position="605"/>
        <end position="630"/>
    </location>
</feature>
<evidence type="ECO:0000256" key="10">
    <source>
        <dbReference type="ARBA" id="ARBA00023186"/>
    </source>
</evidence>
<name>A0A238J590_9RHOB</name>
<dbReference type="PRINTS" id="PR01900">
    <property type="entry name" value="YIDCPROTEIN"/>
</dbReference>
<feature type="domain" description="Membrane insertase YidC/Oxa/ALB C-terminal" evidence="15">
    <location>
        <begin position="386"/>
        <end position="589"/>
    </location>
</feature>
<dbReference type="Proteomes" id="UP000201838">
    <property type="component" value="Unassembled WGS sequence"/>
</dbReference>
<dbReference type="EMBL" id="FXXQ01000016">
    <property type="protein sequence ID" value="SMX25392.1"/>
    <property type="molecule type" value="Genomic_DNA"/>
</dbReference>
<dbReference type="PANTHER" id="PTHR12428">
    <property type="entry name" value="OXA1"/>
    <property type="match status" value="1"/>
</dbReference>
<dbReference type="NCBIfam" id="TIGR03592">
    <property type="entry name" value="yidC_oxa1_cterm"/>
    <property type="match status" value="1"/>
</dbReference>
<dbReference type="Pfam" id="PF14849">
    <property type="entry name" value="YidC_periplas"/>
    <property type="match status" value="1"/>
</dbReference>
<feature type="domain" description="Membrane insertase YidC N-terminal" evidence="16">
    <location>
        <begin position="77"/>
        <end position="374"/>
    </location>
</feature>
<keyword evidence="4 13" id="KW-0813">Transport</keyword>
<comment type="subunit">
    <text evidence="13">Interacts with the Sec translocase complex via SecD. Specifically interacts with transmembrane segments of nascent integral membrane proteins during membrane integration.</text>
</comment>
<protein>
    <recommendedName>
        <fullName evidence="3 13">Membrane protein insertase YidC</fullName>
    </recommendedName>
    <alternativeName>
        <fullName evidence="12 13">Foldase YidC</fullName>
    </alternativeName>
    <alternativeName>
        <fullName evidence="11 13">Membrane integrase YidC</fullName>
    </alternativeName>
    <alternativeName>
        <fullName evidence="13">Membrane protein YidC</fullName>
    </alternativeName>
</protein>
<evidence type="ECO:0000256" key="7">
    <source>
        <dbReference type="ARBA" id="ARBA00022927"/>
    </source>
</evidence>
<reference evidence="17 18" key="1">
    <citation type="submission" date="2017-05" db="EMBL/GenBank/DDBJ databases">
        <authorList>
            <person name="Song R."/>
            <person name="Chenine A.L."/>
            <person name="Ruprecht R.M."/>
        </authorList>
    </citation>
    <scope>NUCLEOTIDE SEQUENCE [LARGE SCALE GENOMIC DNA]</scope>
    <source>
        <strain evidence="17 18">CECT 8489</strain>
    </source>
</reference>
<evidence type="ECO:0000256" key="9">
    <source>
        <dbReference type="ARBA" id="ARBA00023136"/>
    </source>
</evidence>
<dbReference type="CDD" id="cd19961">
    <property type="entry name" value="EcYidC-like_peri"/>
    <property type="match status" value="1"/>
</dbReference>
<keyword evidence="18" id="KW-1185">Reference proteome</keyword>
<proteinExistence type="inferred from homology"/>
<dbReference type="InterPro" id="IPR047196">
    <property type="entry name" value="YidC_ALB_C"/>
</dbReference>
<comment type="function">
    <text evidence="13">Required for the insertion and/or proper folding and/or complex formation of integral membrane proteins into the membrane. Involved in integration of membrane proteins that insert both dependently and independently of the Sec translocase complex, as well as at least some lipoproteins. Aids folding of multispanning membrane proteins.</text>
</comment>
<keyword evidence="5 13" id="KW-1003">Cell membrane</keyword>
<keyword evidence="8 13" id="KW-1133">Transmembrane helix</keyword>
<evidence type="ECO:0000313" key="17">
    <source>
        <dbReference type="EMBL" id="SMX25392.1"/>
    </source>
</evidence>
<dbReference type="NCBIfam" id="NF002353">
    <property type="entry name" value="PRK01318.1-4"/>
    <property type="match status" value="1"/>
</dbReference>
<dbReference type="InterPro" id="IPR038221">
    <property type="entry name" value="YidC_periplasmic_sf"/>
</dbReference>
<evidence type="ECO:0000256" key="14">
    <source>
        <dbReference type="SAM" id="MobiDB-lite"/>
    </source>
</evidence>
<dbReference type="GO" id="GO:0032977">
    <property type="term" value="F:membrane insertase activity"/>
    <property type="evidence" value="ECO:0007669"/>
    <property type="project" value="InterPro"/>
</dbReference>
<feature type="transmembrane region" description="Helical" evidence="13">
    <location>
        <begin position="515"/>
        <end position="534"/>
    </location>
</feature>
<keyword evidence="7 13" id="KW-0653">Protein transport</keyword>
<dbReference type="GO" id="GO:0005886">
    <property type="term" value="C:plasma membrane"/>
    <property type="evidence" value="ECO:0007669"/>
    <property type="project" value="UniProtKB-SubCell"/>
</dbReference>
<dbReference type="Gene3D" id="2.70.98.90">
    <property type="match status" value="1"/>
</dbReference>
<dbReference type="AlphaFoldDB" id="A0A238J590"/>
<keyword evidence="6 13" id="KW-0812">Transmembrane</keyword>
<comment type="subcellular location">
    <subcellularLocation>
        <location evidence="1">Cell inner membrane</location>
        <topology evidence="1">Multi-pass membrane protein</topology>
    </subcellularLocation>
    <subcellularLocation>
        <location evidence="13">Cell membrane</location>
        <topology evidence="13">Multi-pass membrane protein</topology>
    </subcellularLocation>
</comment>
<dbReference type="InterPro" id="IPR001708">
    <property type="entry name" value="YidC/ALB3/OXA1/COX18"/>
</dbReference>
<dbReference type="GO" id="GO:0015031">
    <property type="term" value="P:protein transport"/>
    <property type="evidence" value="ECO:0007669"/>
    <property type="project" value="UniProtKB-KW"/>
</dbReference>
<feature type="transmembrane region" description="Helical" evidence="13">
    <location>
        <begin position="555"/>
        <end position="575"/>
    </location>
</feature>
<accession>A0A238J590</accession>
<evidence type="ECO:0000256" key="2">
    <source>
        <dbReference type="ARBA" id="ARBA00010527"/>
    </source>
</evidence>
<dbReference type="InterPro" id="IPR028055">
    <property type="entry name" value="YidC/Oxa/ALB_C"/>
</dbReference>
<feature type="transmembrane region" description="Helical" evidence="13">
    <location>
        <begin position="455"/>
        <end position="476"/>
    </location>
</feature>
<feature type="region of interest" description="Disordered" evidence="14">
    <location>
        <begin position="53"/>
        <end position="74"/>
    </location>
</feature>
<evidence type="ECO:0000256" key="13">
    <source>
        <dbReference type="HAMAP-Rule" id="MF_01810"/>
    </source>
</evidence>
<dbReference type="HAMAP" id="MF_01810">
    <property type="entry name" value="YidC_type1"/>
    <property type="match status" value="1"/>
</dbReference>
<evidence type="ECO:0000256" key="8">
    <source>
        <dbReference type="ARBA" id="ARBA00022989"/>
    </source>
</evidence>
<keyword evidence="10 13" id="KW-0143">Chaperone</keyword>
<dbReference type="OrthoDB" id="9780552at2"/>